<evidence type="ECO:0000313" key="1">
    <source>
        <dbReference type="EMBL" id="KAF9440755.1"/>
    </source>
</evidence>
<keyword evidence="2" id="KW-1185">Reference proteome</keyword>
<dbReference type="CDD" id="cd00303">
    <property type="entry name" value="retropepsin_like"/>
    <property type="match status" value="1"/>
</dbReference>
<accession>A0A9P6BWT1</accession>
<name>A0A9P6BWT1_9AGAR</name>
<dbReference type="InterPro" id="IPR021109">
    <property type="entry name" value="Peptidase_aspartic_dom_sf"/>
</dbReference>
<organism evidence="1 2">
    <name type="scientific">Macrolepiota fuliginosa MF-IS2</name>
    <dbReference type="NCBI Taxonomy" id="1400762"/>
    <lineage>
        <taxon>Eukaryota</taxon>
        <taxon>Fungi</taxon>
        <taxon>Dikarya</taxon>
        <taxon>Basidiomycota</taxon>
        <taxon>Agaricomycotina</taxon>
        <taxon>Agaricomycetes</taxon>
        <taxon>Agaricomycetidae</taxon>
        <taxon>Agaricales</taxon>
        <taxon>Agaricineae</taxon>
        <taxon>Agaricaceae</taxon>
        <taxon>Macrolepiota</taxon>
    </lineage>
</organism>
<dbReference type="AlphaFoldDB" id="A0A9P6BWT1"/>
<comment type="caution">
    <text evidence="1">The sequence shown here is derived from an EMBL/GenBank/DDBJ whole genome shotgun (WGS) entry which is preliminary data.</text>
</comment>
<dbReference type="SUPFAM" id="SSF50630">
    <property type="entry name" value="Acid proteases"/>
    <property type="match status" value="1"/>
</dbReference>
<protein>
    <submittedName>
        <fullName evidence="1">Uncharacterized protein</fullName>
    </submittedName>
</protein>
<feature type="non-terminal residue" evidence="1">
    <location>
        <position position="1"/>
    </location>
</feature>
<sequence length="115" mass="13072">VNAILDEGSQVIGIQRDVWERLGLPLFSEQNMLMESANASKEMTLGLLRDLPVQIRSSMFYLQVQVFENVPYEMLLGQPFLTLTQAQTYHYSNGDSHITLLDPNTKETLIIPTMI</sequence>
<proteinExistence type="predicted"/>
<dbReference type="Proteomes" id="UP000807342">
    <property type="component" value="Unassembled WGS sequence"/>
</dbReference>
<gene>
    <name evidence="1" type="ORF">P691DRAFT_686564</name>
</gene>
<dbReference type="OrthoDB" id="5596707at2759"/>
<reference evidence="1" key="1">
    <citation type="submission" date="2020-11" db="EMBL/GenBank/DDBJ databases">
        <authorList>
            <consortium name="DOE Joint Genome Institute"/>
            <person name="Ahrendt S."/>
            <person name="Riley R."/>
            <person name="Andreopoulos W."/>
            <person name="Labutti K."/>
            <person name="Pangilinan J."/>
            <person name="Ruiz-Duenas F.J."/>
            <person name="Barrasa J.M."/>
            <person name="Sanchez-Garcia M."/>
            <person name="Camarero S."/>
            <person name="Miyauchi S."/>
            <person name="Serrano A."/>
            <person name="Linde D."/>
            <person name="Babiker R."/>
            <person name="Drula E."/>
            <person name="Ayuso-Fernandez I."/>
            <person name="Pacheco R."/>
            <person name="Padilla G."/>
            <person name="Ferreira P."/>
            <person name="Barriuso J."/>
            <person name="Kellner H."/>
            <person name="Castanera R."/>
            <person name="Alfaro M."/>
            <person name="Ramirez L."/>
            <person name="Pisabarro A.G."/>
            <person name="Kuo A."/>
            <person name="Tritt A."/>
            <person name="Lipzen A."/>
            <person name="He G."/>
            <person name="Yan M."/>
            <person name="Ng V."/>
            <person name="Cullen D."/>
            <person name="Martin F."/>
            <person name="Rosso M.-N."/>
            <person name="Henrissat B."/>
            <person name="Hibbett D."/>
            <person name="Martinez A.T."/>
            <person name="Grigoriev I.V."/>
        </authorList>
    </citation>
    <scope>NUCLEOTIDE SEQUENCE</scope>
    <source>
        <strain evidence="1">MF-IS2</strain>
    </source>
</reference>
<evidence type="ECO:0000313" key="2">
    <source>
        <dbReference type="Proteomes" id="UP000807342"/>
    </source>
</evidence>
<dbReference type="Gene3D" id="2.40.70.10">
    <property type="entry name" value="Acid Proteases"/>
    <property type="match status" value="1"/>
</dbReference>
<dbReference type="EMBL" id="MU152285">
    <property type="protein sequence ID" value="KAF9440755.1"/>
    <property type="molecule type" value="Genomic_DNA"/>
</dbReference>
<dbReference type="Pfam" id="PF13650">
    <property type="entry name" value="Asp_protease_2"/>
    <property type="match status" value="1"/>
</dbReference>